<dbReference type="KEGG" id="cmp:Cha6605_1877"/>
<organism evidence="1 2">
    <name type="scientific">Chamaesiphon minutus (strain ATCC 27169 / PCC 6605)</name>
    <dbReference type="NCBI Taxonomy" id="1173020"/>
    <lineage>
        <taxon>Bacteria</taxon>
        <taxon>Bacillati</taxon>
        <taxon>Cyanobacteriota</taxon>
        <taxon>Cyanophyceae</taxon>
        <taxon>Gomontiellales</taxon>
        <taxon>Chamaesiphonaceae</taxon>
        <taxon>Chamaesiphon</taxon>
    </lineage>
</organism>
<evidence type="ECO:0000313" key="1">
    <source>
        <dbReference type="EMBL" id="AFY92988.1"/>
    </source>
</evidence>
<dbReference type="EMBL" id="CP003600">
    <property type="protein sequence ID" value="AFY92988.1"/>
    <property type="molecule type" value="Genomic_DNA"/>
</dbReference>
<dbReference type="HOGENOM" id="CLU_2615566_0_0_3"/>
<dbReference type="AlphaFoldDB" id="K9UEB9"/>
<gene>
    <name evidence="1" type="ORF">Cha6605_1877</name>
</gene>
<evidence type="ECO:0000313" key="2">
    <source>
        <dbReference type="Proteomes" id="UP000010366"/>
    </source>
</evidence>
<name>K9UEB9_CHAP6</name>
<dbReference type="Proteomes" id="UP000010366">
    <property type="component" value="Chromosome"/>
</dbReference>
<proteinExistence type="predicted"/>
<keyword evidence="2" id="KW-1185">Reference proteome</keyword>
<accession>K9UEB9</accession>
<reference evidence="1 2" key="1">
    <citation type="submission" date="2012-05" db="EMBL/GenBank/DDBJ databases">
        <title>Finished chromosome of genome of Chamaesiphon sp. PCC 6605.</title>
        <authorList>
            <consortium name="US DOE Joint Genome Institute"/>
            <person name="Gugger M."/>
            <person name="Coursin T."/>
            <person name="Rippka R."/>
            <person name="Tandeau De Marsac N."/>
            <person name="Huntemann M."/>
            <person name="Wei C.-L."/>
            <person name="Han J."/>
            <person name="Detter J.C."/>
            <person name="Han C."/>
            <person name="Tapia R."/>
            <person name="Chen A."/>
            <person name="Kyrpides N."/>
            <person name="Mavromatis K."/>
            <person name="Markowitz V."/>
            <person name="Szeto E."/>
            <person name="Ivanova N."/>
            <person name="Pagani I."/>
            <person name="Pati A."/>
            <person name="Goodwin L."/>
            <person name="Nordberg H.P."/>
            <person name="Cantor M.N."/>
            <person name="Hua S.X."/>
            <person name="Woyke T."/>
            <person name="Kerfeld C.A."/>
        </authorList>
    </citation>
    <scope>NUCLEOTIDE SEQUENCE [LARGE SCALE GENOMIC DNA]</scope>
    <source>
        <strain evidence="2">ATCC 27169 / PCC 6605</strain>
    </source>
</reference>
<sequence length="83" mass="9620">MDGSTVTGLEIYRKLEQERYDYLTLTEQKVIRLGAAAIACQNGIKEYKKLGQTDNFDTMKVMLEDFRYRLEIAIAQLPEDNIQ</sequence>
<dbReference type="RefSeq" id="WP_015159158.1">
    <property type="nucleotide sequence ID" value="NC_019697.1"/>
</dbReference>
<protein>
    <submittedName>
        <fullName evidence="1">Uncharacterized protein</fullName>
    </submittedName>
</protein>